<evidence type="ECO:0000313" key="2">
    <source>
        <dbReference type="Proteomes" id="UP000682892"/>
    </source>
</evidence>
<dbReference type="PaxDb" id="7159-AAEL004304-PA"/>
<dbReference type="HOGENOM" id="CLU_2783069_0_0_1"/>
<feature type="non-terminal residue" evidence="1">
    <location>
        <position position="69"/>
    </location>
</feature>
<reference evidence="1" key="2">
    <citation type="journal article" date="2007" name="Science">
        <title>Genome sequence of Aedes aegypti, a major arbovirus vector.</title>
        <authorList>
            <person name="Nene V."/>
            <person name="Wortman J.R."/>
            <person name="Lawson D."/>
            <person name="Haas B."/>
            <person name="Kodira C."/>
            <person name="Tu Z.J."/>
            <person name="Loftus B."/>
            <person name="Xi Z."/>
            <person name="Megy K."/>
            <person name="Grabherr M."/>
            <person name="Ren Q."/>
            <person name="Zdobnov E.M."/>
            <person name="Lobo N.F."/>
            <person name="Campbell K.S."/>
            <person name="Brown S.E."/>
            <person name="Bonaldo M.F."/>
            <person name="Zhu J."/>
            <person name="Sinkins S.P."/>
            <person name="Hogenkamp D.G."/>
            <person name="Amedeo P."/>
            <person name="Arensburger P."/>
            <person name="Atkinson P.W."/>
            <person name="Bidwell S."/>
            <person name="Biedler J."/>
            <person name="Birney E."/>
            <person name="Bruggner R.V."/>
            <person name="Costas J."/>
            <person name="Coy M.R."/>
            <person name="Crabtree J."/>
            <person name="Crawford M."/>
            <person name="Debruyn B."/>
            <person name="Decaprio D."/>
            <person name="Eiglmeier K."/>
            <person name="Eisenstadt E."/>
            <person name="El-Dorry H."/>
            <person name="Gelbart W.M."/>
            <person name="Gomes S.L."/>
            <person name="Hammond M."/>
            <person name="Hannick L.I."/>
            <person name="Hogan J.R."/>
            <person name="Holmes M.H."/>
            <person name="Jaffe D."/>
            <person name="Johnston J.S."/>
            <person name="Kennedy R.C."/>
            <person name="Koo H."/>
            <person name="Kravitz S."/>
            <person name="Kriventseva E.V."/>
            <person name="Kulp D."/>
            <person name="Labutti K."/>
            <person name="Lee E."/>
            <person name="Li S."/>
            <person name="Lovin D.D."/>
            <person name="Mao C."/>
            <person name="Mauceli E."/>
            <person name="Menck C.F."/>
            <person name="Miller J.R."/>
            <person name="Montgomery P."/>
            <person name="Mori A."/>
            <person name="Nascimento A.L."/>
            <person name="Naveira H.F."/>
            <person name="Nusbaum C."/>
            <person name="O'leary S."/>
            <person name="Orvis J."/>
            <person name="Pertea M."/>
            <person name="Quesneville H."/>
            <person name="Reidenbach K.R."/>
            <person name="Rogers Y.H."/>
            <person name="Roth C.W."/>
            <person name="Schneider J.R."/>
            <person name="Schatz M."/>
            <person name="Shumway M."/>
            <person name="Stanke M."/>
            <person name="Stinson E.O."/>
            <person name="Tubio J.M."/>
            <person name="Vanzee J.P."/>
            <person name="Verjovski-Almeida S."/>
            <person name="Werner D."/>
            <person name="White O."/>
            <person name="Wyder S."/>
            <person name="Zeng Q."/>
            <person name="Zhao Q."/>
            <person name="Zhao Y."/>
            <person name="Hill C.A."/>
            <person name="Raikhel A.S."/>
            <person name="Soares M.B."/>
            <person name="Knudson D.L."/>
            <person name="Lee N.H."/>
            <person name="Galagan J."/>
            <person name="Salzberg S.L."/>
            <person name="Paulsen I.T."/>
            <person name="Dimopoulos G."/>
            <person name="Collins F.H."/>
            <person name="Birren B."/>
            <person name="Fraser-Liggett C.M."/>
            <person name="Severson D.W."/>
        </authorList>
    </citation>
    <scope>NUCLEOTIDE SEQUENCE [LARGE SCALE GENOMIC DNA]</scope>
    <source>
        <strain evidence="1">Liverpool</strain>
    </source>
</reference>
<accession>Q17DA1</accession>
<evidence type="ECO:0000313" key="1">
    <source>
        <dbReference type="EMBL" id="EAT44328.1"/>
    </source>
</evidence>
<proteinExistence type="predicted"/>
<reference evidence="1" key="1">
    <citation type="submission" date="2005-10" db="EMBL/GenBank/DDBJ databases">
        <authorList>
            <person name="Loftus B.J."/>
            <person name="Nene V.M."/>
            <person name="Hannick L.I."/>
            <person name="Bidwell S."/>
            <person name="Haas B."/>
            <person name="Amedeo P."/>
            <person name="Orvis J."/>
            <person name="Wortman J.R."/>
            <person name="White O.R."/>
            <person name="Salzberg S."/>
            <person name="Shumway M."/>
            <person name="Koo H."/>
            <person name="Zhao Y."/>
            <person name="Holmes M."/>
            <person name="Miller J."/>
            <person name="Schatz M."/>
            <person name="Pop M."/>
            <person name="Pai G."/>
            <person name="Utterback T."/>
            <person name="Rogers Y.-H."/>
            <person name="Kravitz S."/>
            <person name="Fraser C.M."/>
        </authorList>
    </citation>
    <scope>NUCLEOTIDE SEQUENCE</scope>
    <source>
        <strain evidence="1">Liverpool</strain>
    </source>
</reference>
<protein>
    <submittedName>
        <fullName evidence="1">AAEL004304-PA</fullName>
    </submittedName>
</protein>
<feature type="non-terminal residue" evidence="1">
    <location>
        <position position="1"/>
    </location>
</feature>
<name>Q17DA1_AEDAE</name>
<dbReference type="EMBL" id="CH477298">
    <property type="protein sequence ID" value="EAT44328.1"/>
    <property type="molecule type" value="Genomic_DNA"/>
</dbReference>
<gene>
    <name evidence="1" type="ORF">AaeL_AAEL004304</name>
</gene>
<organism evidence="1 2">
    <name type="scientific">Aedes aegypti</name>
    <name type="common">Yellowfever mosquito</name>
    <name type="synonym">Culex aegypti</name>
    <dbReference type="NCBI Taxonomy" id="7159"/>
    <lineage>
        <taxon>Eukaryota</taxon>
        <taxon>Metazoa</taxon>
        <taxon>Ecdysozoa</taxon>
        <taxon>Arthropoda</taxon>
        <taxon>Hexapoda</taxon>
        <taxon>Insecta</taxon>
        <taxon>Pterygota</taxon>
        <taxon>Neoptera</taxon>
        <taxon>Endopterygota</taxon>
        <taxon>Diptera</taxon>
        <taxon>Nematocera</taxon>
        <taxon>Culicoidea</taxon>
        <taxon>Culicidae</taxon>
        <taxon>Culicinae</taxon>
        <taxon>Aedini</taxon>
        <taxon>Aedes</taxon>
        <taxon>Stegomyia</taxon>
    </lineage>
</organism>
<dbReference type="AlphaFoldDB" id="Q17DA1"/>
<sequence length="69" mass="7603">PQKSQKKKGFAVLLNGISRSACSFLQGTTPTITGPRIVLGFGTASLFRLFKYISIEASRRLSRSEHLSF</sequence>
<dbReference type="Proteomes" id="UP000682892">
    <property type="component" value="Chromosome 2"/>
</dbReference>
<reference evidence="1" key="3">
    <citation type="submission" date="2012-09" db="EMBL/GenBank/DDBJ databases">
        <authorList>
            <consortium name="VectorBase"/>
        </authorList>
    </citation>
    <scope>NUCLEOTIDE SEQUENCE</scope>
    <source>
        <strain evidence="1">Liverpool</strain>
    </source>
</reference>